<dbReference type="EMBL" id="JF297956">
    <property type="protein sequence ID" value="AEG75791.1"/>
    <property type="molecule type" value="mRNA"/>
</dbReference>
<protein>
    <submittedName>
        <fullName evidence="2">Putative presegetalin FGTHGLPAP1</fullName>
    </submittedName>
</protein>
<reference evidence="2" key="1">
    <citation type="journal article" date="2011" name="Plant J.">
        <title>The biosynthesis of Caryophyllaceae-like cyclic peptides in Saponaria vaccaria L. from DNA-encoded precursors.</title>
        <authorList>
            <person name="Condie J.A."/>
            <person name="Nowak G."/>
            <person name="Reed D.W."/>
            <person name="Balsevich J.J."/>
            <person name="Reaney M.J."/>
            <person name="Arnison P.G."/>
            <person name="Covello P.S."/>
        </authorList>
    </citation>
    <scope>NUCLEOTIDE SEQUENCE</scope>
</reference>
<dbReference type="AlphaFoldDB" id="F6LNM4"/>
<sequence length="36" mass="3716">MATSFQLDGLKPSFGTHGLPAPIQVPNGMDDACAPM</sequence>
<evidence type="ECO:0000256" key="1">
    <source>
        <dbReference type="SAM" id="MobiDB-lite"/>
    </source>
</evidence>
<organism evidence="2">
    <name type="scientific">Gypsophila vaccaria</name>
    <name type="common">Cow soapwort</name>
    <name type="synonym">Saponaria vaccaria</name>
    <dbReference type="NCBI Taxonomy" id="39387"/>
    <lineage>
        <taxon>Eukaryota</taxon>
        <taxon>Viridiplantae</taxon>
        <taxon>Streptophyta</taxon>
        <taxon>Embryophyta</taxon>
        <taxon>Tracheophyta</taxon>
        <taxon>Spermatophyta</taxon>
        <taxon>Magnoliopsida</taxon>
        <taxon>eudicotyledons</taxon>
        <taxon>Gunneridae</taxon>
        <taxon>Pentapetalae</taxon>
        <taxon>Caryophyllales</taxon>
        <taxon>Caryophyllaceae</taxon>
        <taxon>Caryophylleae</taxon>
        <taxon>Gypsophila</taxon>
    </lineage>
</organism>
<name>F6LNM4_GYPVA</name>
<feature type="region of interest" description="Disordered" evidence="1">
    <location>
        <begin position="1"/>
        <end position="22"/>
    </location>
</feature>
<proteinExistence type="evidence at transcript level"/>
<accession>F6LNM4</accession>
<evidence type="ECO:0000313" key="2">
    <source>
        <dbReference type="EMBL" id="AEG75791.1"/>
    </source>
</evidence>